<keyword evidence="4" id="KW-0472">Membrane</keyword>
<evidence type="ECO:0000256" key="4">
    <source>
        <dbReference type="SAM" id="Phobius"/>
    </source>
</evidence>
<dbReference type="GO" id="GO:0000155">
    <property type="term" value="F:phosphorelay sensor kinase activity"/>
    <property type="evidence" value="ECO:0007669"/>
    <property type="project" value="InterPro"/>
</dbReference>
<protein>
    <submittedName>
        <fullName evidence="6">Sensor histidine kinase DesK</fullName>
        <ecNumber evidence="6">2.7.13.3</ecNumber>
    </submittedName>
</protein>
<keyword evidence="2 6" id="KW-0418">Kinase</keyword>
<reference evidence="6 7" key="1">
    <citation type="journal article" date="2016" name="Genome Announc.">
        <title>Complete Genome and Plasmid Sequences for Rhodococcus fascians D188 and Draft Sequences for Rhodococcus Isolates PBTS 1 and PBTS 2.</title>
        <authorList>
            <person name="Stamler R.A."/>
            <person name="Vereecke D."/>
            <person name="Zhang Y."/>
            <person name="Schilkey F."/>
            <person name="Devitt N."/>
            <person name="Randall J.J."/>
        </authorList>
    </citation>
    <scope>NUCLEOTIDE SEQUENCE [LARGE SCALE GENOMIC DNA]</scope>
    <source>
        <strain evidence="6 7">PBTS2</strain>
    </source>
</reference>
<evidence type="ECO:0000313" key="6">
    <source>
        <dbReference type="EMBL" id="AMY23934.1"/>
    </source>
</evidence>
<feature type="transmembrane region" description="Helical" evidence="4">
    <location>
        <begin position="30"/>
        <end position="48"/>
    </location>
</feature>
<dbReference type="KEGG" id="rhs:A3Q41_02639"/>
<dbReference type="RefSeq" id="WP_048319339.1">
    <property type="nucleotide sequence ID" value="NZ_CP015220.1"/>
</dbReference>
<dbReference type="GO" id="GO:0046983">
    <property type="term" value="F:protein dimerization activity"/>
    <property type="evidence" value="ECO:0007669"/>
    <property type="project" value="InterPro"/>
</dbReference>
<dbReference type="InterPro" id="IPR011712">
    <property type="entry name" value="Sig_transdc_His_kin_sub3_dim/P"/>
</dbReference>
<keyword evidence="4" id="KW-1133">Transmembrane helix</keyword>
<keyword evidence="7" id="KW-1185">Reference proteome</keyword>
<sequence length="378" mass="39868">MKLYEYLNPLHGWNDSSAVEKVRVYTRQSFLLITVGVAVGAMLTTLQYDDYRSTVAAAVCAAAAFVVVQRTPALGGESTANPRIPLAIMAVAAVVLVAGGTTSNALWAAVLVTTAVATLIRLRWSLAAAVAAAAIAAAVGTPALETVILGVFIAFMAFTVQLSAWLLRIVTELDATRDAAAALSVAEERLRFSRDLHDVVGRALSAIAVKSELAATLARRGDDRAATQMDEVRALAQESMTDARKLVRGYRSVDVAGELDGARSLLSAAGISTELTGETSALSERAAEAAAWVVREGVTNILRHSAATYCRIELTDSSIRLTNDHPGAPNGRNDGTGLSGLRERLVAVGGELRTEQTTEKFTLIAVLPTSPQNPRTTP</sequence>
<dbReference type="OrthoDB" id="5241784at2"/>
<dbReference type="PATRIC" id="fig|1653479.3.peg.2668"/>
<dbReference type="Proteomes" id="UP000076038">
    <property type="component" value="Chromosome"/>
</dbReference>
<organism evidence="6 7">
    <name type="scientific">Rhodococcoides fascians</name>
    <name type="common">Rhodococcus fascians</name>
    <dbReference type="NCBI Taxonomy" id="1828"/>
    <lineage>
        <taxon>Bacteria</taxon>
        <taxon>Bacillati</taxon>
        <taxon>Actinomycetota</taxon>
        <taxon>Actinomycetes</taxon>
        <taxon>Mycobacteriales</taxon>
        <taxon>Nocardiaceae</taxon>
        <taxon>Rhodococcoides</taxon>
    </lineage>
</organism>
<evidence type="ECO:0000259" key="5">
    <source>
        <dbReference type="Pfam" id="PF07730"/>
    </source>
</evidence>
<dbReference type="PANTHER" id="PTHR24421">
    <property type="entry name" value="NITRATE/NITRITE SENSOR PROTEIN NARX-RELATED"/>
    <property type="match status" value="1"/>
</dbReference>
<feature type="transmembrane region" description="Helical" evidence="4">
    <location>
        <begin position="147"/>
        <end position="167"/>
    </location>
</feature>
<dbReference type="EMBL" id="CP015220">
    <property type="protein sequence ID" value="AMY23934.1"/>
    <property type="molecule type" value="Genomic_DNA"/>
</dbReference>
<reference evidence="7" key="2">
    <citation type="submission" date="2016-04" db="EMBL/GenBank/DDBJ databases">
        <title>Complete Genome and Plasmid Sequences for Rhodococcus fascians D188 and Draft Sequences for Rhodococcus spp. Isolates PBTS 1 and PBTS 2.</title>
        <authorList>
            <person name="Stamer R."/>
            <person name="Vereecke D."/>
            <person name="Zhang Y."/>
            <person name="Schilkey F."/>
            <person name="Devitt N."/>
            <person name="Randall J."/>
        </authorList>
    </citation>
    <scope>NUCLEOTIDE SEQUENCE [LARGE SCALE GENOMIC DNA]</scope>
    <source>
        <strain evidence="7">PBTS2</strain>
    </source>
</reference>
<feature type="transmembrane region" description="Helical" evidence="4">
    <location>
        <begin position="84"/>
        <end position="112"/>
    </location>
</feature>
<dbReference type="InterPro" id="IPR036890">
    <property type="entry name" value="HATPase_C_sf"/>
</dbReference>
<keyword evidence="3" id="KW-0902">Two-component regulatory system</keyword>
<keyword evidence="4" id="KW-0812">Transmembrane</keyword>
<evidence type="ECO:0000256" key="2">
    <source>
        <dbReference type="ARBA" id="ARBA00022777"/>
    </source>
</evidence>
<dbReference type="AlphaFoldDB" id="A0A143QLV9"/>
<proteinExistence type="predicted"/>
<dbReference type="GO" id="GO:0016020">
    <property type="term" value="C:membrane"/>
    <property type="evidence" value="ECO:0007669"/>
    <property type="project" value="InterPro"/>
</dbReference>
<evidence type="ECO:0000256" key="1">
    <source>
        <dbReference type="ARBA" id="ARBA00022679"/>
    </source>
</evidence>
<dbReference type="Gene3D" id="3.30.565.10">
    <property type="entry name" value="Histidine kinase-like ATPase, C-terminal domain"/>
    <property type="match status" value="1"/>
</dbReference>
<evidence type="ECO:0000313" key="7">
    <source>
        <dbReference type="Proteomes" id="UP000076038"/>
    </source>
</evidence>
<feature type="transmembrane region" description="Helical" evidence="4">
    <location>
        <begin position="124"/>
        <end position="141"/>
    </location>
</feature>
<dbReference type="Gene3D" id="1.20.5.1930">
    <property type="match status" value="1"/>
</dbReference>
<accession>A0A143QLV9</accession>
<name>A0A143QLV9_RHOFA</name>
<keyword evidence="1 6" id="KW-0808">Transferase</keyword>
<evidence type="ECO:0000256" key="3">
    <source>
        <dbReference type="ARBA" id="ARBA00023012"/>
    </source>
</evidence>
<gene>
    <name evidence="6" type="primary">desK_2</name>
    <name evidence="6" type="ORF">A3Q41_02639</name>
</gene>
<dbReference type="EC" id="2.7.13.3" evidence="6"/>
<feature type="domain" description="Signal transduction histidine kinase subgroup 3 dimerisation and phosphoacceptor" evidence="5">
    <location>
        <begin position="188"/>
        <end position="253"/>
    </location>
</feature>
<dbReference type="Pfam" id="PF07730">
    <property type="entry name" value="HisKA_3"/>
    <property type="match status" value="1"/>
</dbReference>
<dbReference type="PANTHER" id="PTHR24421:SF63">
    <property type="entry name" value="SENSOR HISTIDINE KINASE DESK"/>
    <property type="match status" value="1"/>
</dbReference>
<dbReference type="InterPro" id="IPR050482">
    <property type="entry name" value="Sensor_HK_TwoCompSys"/>
</dbReference>
<feature type="transmembrane region" description="Helical" evidence="4">
    <location>
        <begin position="55"/>
        <end position="72"/>
    </location>
</feature>